<dbReference type="CDD" id="cd07572">
    <property type="entry name" value="nit"/>
    <property type="match status" value="1"/>
</dbReference>
<dbReference type="Proteomes" id="UP001596303">
    <property type="component" value="Unassembled WGS sequence"/>
</dbReference>
<dbReference type="PANTHER" id="PTHR23088:SF27">
    <property type="entry name" value="DEAMINATED GLUTATHIONE AMIDASE"/>
    <property type="match status" value="1"/>
</dbReference>
<dbReference type="SUPFAM" id="SSF56317">
    <property type="entry name" value="Carbon-nitrogen hydrolase"/>
    <property type="match status" value="1"/>
</dbReference>
<dbReference type="Gene3D" id="3.60.110.10">
    <property type="entry name" value="Carbon-nitrogen hydrolase"/>
    <property type="match status" value="1"/>
</dbReference>
<gene>
    <name evidence="3" type="ORF">ACFQDM_12820</name>
</gene>
<dbReference type="PROSITE" id="PS50263">
    <property type="entry name" value="CN_HYDROLASE"/>
    <property type="match status" value="1"/>
</dbReference>
<dbReference type="Pfam" id="PF00795">
    <property type="entry name" value="CN_hydrolase"/>
    <property type="match status" value="1"/>
</dbReference>
<dbReference type="InterPro" id="IPR036526">
    <property type="entry name" value="C-N_Hydrolase_sf"/>
</dbReference>
<sequence length="279" mass="30273">MTKLKIACVQMRSSRDMAENIETASRLIEQAAAEGATLISTPEMTTLLERSAKSLFEIATDFANDPSIPVFKALAKRLKVWLHIGSVPVLTDGGKCANRALFISPDGELLAHYDKIHMFDVELGGGEAYRESRSYKPGDRAVMVKTPFGGVGLSICYDLRFAHLYRTLAKAGADILMIPAAFTKVTGQAHWHVLLRARAIETGCFVVAAAQGGLHADGRETFGHSLIIAPWGEVLAEAEHAKPGIICAEIDLEEVARARGRVPALTHDREITLDVIDAL</sequence>
<protein>
    <submittedName>
        <fullName evidence="3">Carbon-nitrogen hydrolase family protein</fullName>
    </submittedName>
</protein>
<accession>A0ABW1SC38</accession>
<reference evidence="4" key="1">
    <citation type="journal article" date="2019" name="Int. J. Syst. Evol. Microbiol.">
        <title>The Global Catalogue of Microorganisms (GCM) 10K type strain sequencing project: providing services to taxonomists for standard genome sequencing and annotation.</title>
        <authorList>
            <consortium name="The Broad Institute Genomics Platform"/>
            <consortium name="The Broad Institute Genome Sequencing Center for Infectious Disease"/>
            <person name="Wu L."/>
            <person name="Ma J."/>
        </authorList>
    </citation>
    <scope>NUCLEOTIDE SEQUENCE [LARGE SCALE GENOMIC DNA]</scope>
    <source>
        <strain evidence="4">CGMCC-1.15741</strain>
    </source>
</reference>
<dbReference type="EMBL" id="JBHSSW010000017">
    <property type="protein sequence ID" value="MFC6198969.1"/>
    <property type="molecule type" value="Genomic_DNA"/>
</dbReference>
<keyword evidence="4" id="KW-1185">Reference proteome</keyword>
<evidence type="ECO:0000313" key="3">
    <source>
        <dbReference type="EMBL" id="MFC6198969.1"/>
    </source>
</evidence>
<dbReference type="InterPro" id="IPR003010">
    <property type="entry name" value="C-N_Hydrolase"/>
</dbReference>
<proteinExistence type="predicted"/>
<comment type="caution">
    <text evidence="3">The sequence shown here is derived from an EMBL/GenBank/DDBJ whole genome shotgun (WGS) entry which is preliminary data.</text>
</comment>
<evidence type="ECO:0000256" key="1">
    <source>
        <dbReference type="ARBA" id="ARBA00022801"/>
    </source>
</evidence>
<dbReference type="GO" id="GO:0016787">
    <property type="term" value="F:hydrolase activity"/>
    <property type="evidence" value="ECO:0007669"/>
    <property type="project" value="UniProtKB-KW"/>
</dbReference>
<evidence type="ECO:0000313" key="4">
    <source>
        <dbReference type="Proteomes" id="UP001596303"/>
    </source>
</evidence>
<feature type="domain" description="CN hydrolase" evidence="2">
    <location>
        <begin position="4"/>
        <end position="252"/>
    </location>
</feature>
<name>A0ABW1SC38_9PROT</name>
<dbReference type="RefSeq" id="WP_377379642.1">
    <property type="nucleotide sequence ID" value="NZ_JBHSSW010000017.1"/>
</dbReference>
<keyword evidence="1 3" id="KW-0378">Hydrolase</keyword>
<dbReference type="InterPro" id="IPR045254">
    <property type="entry name" value="Nit1/2_C-N_Hydrolase"/>
</dbReference>
<organism evidence="3 4">
    <name type="scientific">Ponticaulis profundi</name>
    <dbReference type="NCBI Taxonomy" id="2665222"/>
    <lineage>
        <taxon>Bacteria</taxon>
        <taxon>Pseudomonadati</taxon>
        <taxon>Pseudomonadota</taxon>
        <taxon>Alphaproteobacteria</taxon>
        <taxon>Hyphomonadales</taxon>
        <taxon>Hyphomonadaceae</taxon>
        <taxon>Ponticaulis</taxon>
    </lineage>
</organism>
<evidence type="ECO:0000259" key="2">
    <source>
        <dbReference type="PROSITE" id="PS50263"/>
    </source>
</evidence>
<dbReference type="PANTHER" id="PTHR23088">
    <property type="entry name" value="NITRILASE-RELATED"/>
    <property type="match status" value="1"/>
</dbReference>